<proteinExistence type="inferred from homology"/>
<dbReference type="GeneID" id="28850468"/>
<feature type="chain" id="PRO_5012633498" description="Mannan endo-1,6-alpha-mannosidase" evidence="12">
    <location>
        <begin position="23"/>
        <end position="465"/>
    </location>
</feature>
<evidence type="ECO:0000256" key="11">
    <source>
        <dbReference type="SAM" id="MobiDB-lite"/>
    </source>
</evidence>
<evidence type="ECO:0000313" key="14">
    <source>
        <dbReference type="Proteomes" id="UP000078397"/>
    </source>
</evidence>
<dbReference type="InterPro" id="IPR014480">
    <property type="entry name" value="Mannan-1_6-alpha_mannosidase"/>
</dbReference>
<evidence type="ECO:0000313" key="13">
    <source>
        <dbReference type="EMBL" id="OAQ66035.2"/>
    </source>
</evidence>
<feature type="region of interest" description="Disordered" evidence="11">
    <location>
        <begin position="404"/>
        <end position="440"/>
    </location>
</feature>
<dbReference type="OrthoDB" id="4187847at2759"/>
<evidence type="ECO:0000256" key="6">
    <source>
        <dbReference type="ARBA" id="ARBA00022801"/>
    </source>
</evidence>
<accession>A0A179FK97</accession>
<name>A0A179FK97_METCM</name>
<evidence type="ECO:0000256" key="5">
    <source>
        <dbReference type="ARBA" id="ARBA00022729"/>
    </source>
</evidence>
<comment type="similarity">
    <text evidence="3 10">Belongs to the glycosyl hydrolase 76 family.</text>
</comment>
<gene>
    <name evidence="13" type="ORF">VFPPC_07651</name>
</gene>
<dbReference type="Pfam" id="PF03663">
    <property type="entry name" value="Glyco_hydro_76"/>
    <property type="match status" value="1"/>
</dbReference>
<dbReference type="RefSeq" id="XP_022284367.1">
    <property type="nucleotide sequence ID" value="XM_022428577.1"/>
</dbReference>
<keyword evidence="7" id="KW-0472">Membrane</keyword>
<dbReference type="STRING" id="1380566.A0A179FK97"/>
<keyword evidence="8" id="KW-0325">Glycoprotein</keyword>
<dbReference type="EMBL" id="LSBJ02000004">
    <property type="protein sequence ID" value="OAQ66035.2"/>
    <property type="molecule type" value="Genomic_DNA"/>
</dbReference>
<reference evidence="13 14" key="1">
    <citation type="journal article" date="2016" name="PLoS Pathog.">
        <title>Biosynthesis of antibiotic leucinostatins in bio-control fungus Purpureocillium lilacinum and their inhibition on phytophthora revealed by genome mining.</title>
        <authorList>
            <person name="Wang G."/>
            <person name="Liu Z."/>
            <person name="Lin R."/>
            <person name="Li E."/>
            <person name="Mao Z."/>
            <person name="Ling J."/>
            <person name="Yang Y."/>
            <person name="Yin W.B."/>
            <person name="Xie B."/>
        </authorList>
    </citation>
    <scope>NUCLEOTIDE SEQUENCE [LARGE SCALE GENOMIC DNA]</scope>
    <source>
        <strain evidence="13">170</strain>
    </source>
</reference>
<dbReference type="AlphaFoldDB" id="A0A179FK97"/>
<comment type="caution">
    <text evidence="13">The sequence shown here is derived from an EMBL/GenBank/DDBJ whole genome shotgun (WGS) entry which is preliminary data.</text>
</comment>
<evidence type="ECO:0000256" key="4">
    <source>
        <dbReference type="ARBA" id="ARBA00012350"/>
    </source>
</evidence>
<comment type="catalytic activity">
    <reaction evidence="1 10">
        <text>Random hydrolysis of (1-&gt;6)-alpha-D-mannosidic linkages in unbranched (1-&gt;6)-mannans.</text>
        <dbReference type="EC" id="3.2.1.101"/>
    </reaction>
</comment>
<evidence type="ECO:0000256" key="7">
    <source>
        <dbReference type="ARBA" id="ARBA00023136"/>
    </source>
</evidence>
<evidence type="ECO:0000256" key="2">
    <source>
        <dbReference type="ARBA" id="ARBA00004308"/>
    </source>
</evidence>
<evidence type="ECO:0000256" key="8">
    <source>
        <dbReference type="ARBA" id="ARBA00023180"/>
    </source>
</evidence>
<keyword evidence="9 10" id="KW-0326">Glycosidase</keyword>
<evidence type="ECO:0000256" key="3">
    <source>
        <dbReference type="ARBA" id="ARBA00009699"/>
    </source>
</evidence>
<dbReference type="Gene3D" id="1.50.10.20">
    <property type="match status" value="1"/>
</dbReference>
<dbReference type="PANTHER" id="PTHR12145">
    <property type="entry name" value="MANNAN ENDO-1,6-ALPHA-MANNOSIDASE DCW1"/>
    <property type="match status" value="1"/>
</dbReference>
<sequence length="465" mass="49494">MRCTLSFGVALAALAVVETAVAKSSFSIDSSADIKTTAAAIAYDLMSLYKGNQSGQVPGILPGPPPQGLYYWGSAGTMWQFLIDYWYYTGDSSYNDVIMQALMWQRGDKDNFMPANFTNTMGNDDQGVWATAAMAAAERGFPNPPADTKLSWVSMVETVFNEYVERWDTKTCDGGLRWQIIPFNNGYNYKNSVSNGFLFSLSARLARYTGNKTYADWAEKTWNWAEQVAFIDNSTSAVYDGAHVETSCEKVNKVQFSMNNAIFVLGASYMYNYTNGDSKWRTRTSGLIDNGVKAFFPKGIAFEASCEKQNRCNPDMTFYKGVTHQWWSVATTLAPFTSEKVLPVLKTSAAAAVKSCNGGSSGRLCEFSWSDEKGGKSGGAGEEFSALAAVTGLLVGEKGGPFTAKSGGGSGSGGAGGNGGDGKIDNSTSGGSDKGKDSAAGKVGAGVVGLMVVSVGTMLVSVLAL</sequence>
<dbReference type="InterPro" id="IPR008928">
    <property type="entry name" value="6-hairpin_glycosidase_sf"/>
</dbReference>
<dbReference type="EC" id="3.2.1.101" evidence="4 10"/>
<evidence type="ECO:0000256" key="12">
    <source>
        <dbReference type="SAM" id="SignalP"/>
    </source>
</evidence>
<dbReference type="Proteomes" id="UP000078397">
    <property type="component" value="Unassembled WGS sequence"/>
</dbReference>
<dbReference type="GO" id="GO:0016052">
    <property type="term" value="P:carbohydrate catabolic process"/>
    <property type="evidence" value="ECO:0007669"/>
    <property type="project" value="InterPro"/>
</dbReference>
<evidence type="ECO:0000256" key="1">
    <source>
        <dbReference type="ARBA" id="ARBA00001452"/>
    </source>
</evidence>
<feature type="signal peptide" evidence="12">
    <location>
        <begin position="1"/>
        <end position="22"/>
    </location>
</feature>
<keyword evidence="14" id="KW-1185">Reference proteome</keyword>
<dbReference type="PANTHER" id="PTHR12145:SF36">
    <property type="entry name" value="MANNAN ENDO-1,6-ALPHA-MANNOSIDASE DCW1"/>
    <property type="match status" value="1"/>
</dbReference>
<dbReference type="FunFam" id="1.50.10.20:FF:000006">
    <property type="entry name" value="Mannan endo-1,6-alpha-mannosidase"/>
    <property type="match status" value="1"/>
</dbReference>
<organism evidence="13 14">
    <name type="scientific">Pochonia chlamydosporia 170</name>
    <dbReference type="NCBI Taxonomy" id="1380566"/>
    <lineage>
        <taxon>Eukaryota</taxon>
        <taxon>Fungi</taxon>
        <taxon>Dikarya</taxon>
        <taxon>Ascomycota</taxon>
        <taxon>Pezizomycotina</taxon>
        <taxon>Sordariomycetes</taxon>
        <taxon>Hypocreomycetidae</taxon>
        <taxon>Hypocreales</taxon>
        <taxon>Clavicipitaceae</taxon>
        <taxon>Pochonia</taxon>
    </lineage>
</organism>
<dbReference type="PIRSF" id="PIRSF016302">
    <property type="entry name" value="Man_a_manosd"/>
    <property type="match status" value="1"/>
</dbReference>
<dbReference type="InterPro" id="IPR005198">
    <property type="entry name" value="Glyco_hydro_76"/>
</dbReference>
<keyword evidence="6 10" id="KW-0378">Hydrolase</keyword>
<dbReference type="KEGG" id="pchm:VFPPC_07651"/>
<evidence type="ECO:0000256" key="9">
    <source>
        <dbReference type="ARBA" id="ARBA00023295"/>
    </source>
</evidence>
<dbReference type="GO" id="GO:0008496">
    <property type="term" value="F:mannan endo-1,6-alpha-mannosidase activity"/>
    <property type="evidence" value="ECO:0007669"/>
    <property type="project" value="UniProtKB-UniRule"/>
</dbReference>
<feature type="compositionally biased region" description="Gly residues" evidence="11">
    <location>
        <begin position="406"/>
        <end position="421"/>
    </location>
</feature>
<protein>
    <recommendedName>
        <fullName evidence="4 10">Mannan endo-1,6-alpha-mannosidase</fullName>
        <ecNumber evidence="4 10">3.2.1.101</ecNumber>
    </recommendedName>
</protein>
<dbReference type="SUPFAM" id="SSF48208">
    <property type="entry name" value="Six-hairpin glycosidases"/>
    <property type="match status" value="1"/>
</dbReference>
<keyword evidence="5 12" id="KW-0732">Signal</keyword>
<dbReference type="GO" id="GO:0009272">
    <property type="term" value="P:fungal-type cell wall biogenesis"/>
    <property type="evidence" value="ECO:0007669"/>
    <property type="project" value="TreeGrafter"/>
</dbReference>
<comment type="subcellular location">
    <subcellularLocation>
        <location evidence="2">Endomembrane system</location>
    </subcellularLocation>
</comment>
<dbReference type="GO" id="GO:0012505">
    <property type="term" value="C:endomembrane system"/>
    <property type="evidence" value="ECO:0007669"/>
    <property type="project" value="UniProtKB-SubCell"/>
</dbReference>
<evidence type="ECO:0000256" key="10">
    <source>
        <dbReference type="PIRNR" id="PIRNR016302"/>
    </source>
</evidence>